<organism evidence="7">
    <name type="scientific">Gongylonema pulchrum</name>
    <dbReference type="NCBI Taxonomy" id="637853"/>
    <lineage>
        <taxon>Eukaryota</taxon>
        <taxon>Metazoa</taxon>
        <taxon>Ecdysozoa</taxon>
        <taxon>Nematoda</taxon>
        <taxon>Chromadorea</taxon>
        <taxon>Rhabditida</taxon>
        <taxon>Spirurina</taxon>
        <taxon>Spiruromorpha</taxon>
        <taxon>Spiruroidea</taxon>
        <taxon>Gongylonematidae</taxon>
        <taxon>Gongylonema</taxon>
    </lineage>
</organism>
<evidence type="ECO:0000259" key="4">
    <source>
        <dbReference type="Pfam" id="PF00501"/>
    </source>
</evidence>
<reference evidence="5 6" key="2">
    <citation type="submission" date="2018-11" db="EMBL/GenBank/DDBJ databases">
        <authorList>
            <consortium name="Pathogen Informatics"/>
        </authorList>
    </citation>
    <scope>NUCLEOTIDE SEQUENCE [LARGE SCALE GENOMIC DNA]</scope>
</reference>
<evidence type="ECO:0000313" key="5">
    <source>
        <dbReference type="EMBL" id="VDK30906.1"/>
    </source>
</evidence>
<gene>
    <name evidence="5" type="ORF">GPUH_LOCUS1772</name>
</gene>
<dbReference type="EMBL" id="UYRT01002309">
    <property type="protein sequence ID" value="VDK30906.1"/>
    <property type="molecule type" value="Genomic_DNA"/>
</dbReference>
<dbReference type="GO" id="GO:0005783">
    <property type="term" value="C:endoplasmic reticulum"/>
    <property type="evidence" value="ECO:0007669"/>
    <property type="project" value="TreeGrafter"/>
</dbReference>
<keyword evidence="6" id="KW-1185">Reference proteome</keyword>
<dbReference type="WBParaSite" id="GPUH_0000177701-mRNA-1">
    <property type="protein sequence ID" value="GPUH_0000177701-mRNA-1"/>
    <property type="gene ID" value="GPUH_0000177701"/>
</dbReference>
<dbReference type="GO" id="GO:0004467">
    <property type="term" value="F:long-chain fatty acid-CoA ligase activity"/>
    <property type="evidence" value="ECO:0007669"/>
    <property type="project" value="UniProtKB-EC"/>
</dbReference>
<dbReference type="PANTHER" id="PTHR43272">
    <property type="entry name" value="LONG-CHAIN-FATTY-ACID--COA LIGASE"/>
    <property type="match status" value="1"/>
</dbReference>
<dbReference type="OrthoDB" id="1700726at2759"/>
<reference evidence="7" key="1">
    <citation type="submission" date="2016-06" db="UniProtKB">
        <authorList>
            <consortium name="WormBaseParasite"/>
        </authorList>
    </citation>
    <scope>IDENTIFICATION</scope>
</reference>
<dbReference type="PANTHER" id="PTHR43272:SF107">
    <property type="entry name" value="LONG-CHAIN-FATTY-ACID--COA LIGASE 5"/>
    <property type="match status" value="1"/>
</dbReference>
<evidence type="ECO:0000313" key="7">
    <source>
        <dbReference type="WBParaSite" id="GPUH_0000177701-mRNA-1"/>
    </source>
</evidence>
<protein>
    <recommendedName>
        <fullName evidence="3">long-chain-fatty-acid--CoA ligase</fullName>
        <ecNumber evidence="3">6.2.1.3</ecNumber>
    </recommendedName>
</protein>
<evidence type="ECO:0000256" key="2">
    <source>
        <dbReference type="ARBA" id="ARBA00022832"/>
    </source>
</evidence>
<keyword evidence="2" id="KW-0276">Fatty acid metabolism</keyword>
<dbReference type="GO" id="GO:0016020">
    <property type="term" value="C:membrane"/>
    <property type="evidence" value="ECO:0007669"/>
    <property type="project" value="TreeGrafter"/>
</dbReference>
<dbReference type="InterPro" id="IPR000873">
    <property type="entry name" value="AMP-dep_synth/lig_dom"/>
</dbReference>
<dbReference type="Pfam" id="PF00501">
    <property type="entry name" value="AMP-binding"/>
    <property type="match status" value="1"/>
</dbReference>
<proteinExistence type="predicted"/>
<sequence>MYDCVYIWNNWATERCYDNTWERNSMHNCAVFFEDCDFSSGPVVRQVMQFQEVMISFLPLAHMFERLLETAAFMTGMKVGYYAGDVKALLDDIKELQPTVVPAVPRVLNRLYDKVNTELNKSYLKKMLFSLALASKRLDVQRKIRESLGGHVKLMITGSAPLSGEVLEFIRIVMGCVVLEGYGQTECVAECTLSCEADGTTGCVGIPVYCNKIKLVDVPELGYFAKDQVGEVCVKGYNVFKGYHKNEELTKEALDTEGWLHTGDIGRWTKQGTLKIVDRKKQIFKLAQGEYIAPEKVEAIYLQSKYVAQIYLHGESLKTCLVAIVVPNAEELYDLADQLHMQKKSLPEICKKSEIKKAVLSNMTETAKLKGLCSFEQVKDIHLCAEPFSVDNGLLTPTLKNKRSVLKKHFAKELAALYSKLQ</sequence>
<dbReference type="AlphaFoldDB" id="A0A183CZ82"/>
<dbReference type="InterPro" id="IPR042099">
    <property type="entry name" value="ANL_N_sf"/>
</dbReference>
<keyword evidence="1" id="KW-0436">Ligase</keyword>
<dbReference type="EC" id="6.2.1.3" evidence="3"/>
<keyword evidence="2" id="KW-0443">Lipid metabolism</keyword>
<dbReference type="Proteomes" id="UP000271098">
    <property type="component" value="Unassembled WGS sequence"/>
</dbReference>
<feature type="domain" description="AMP-dependent synthetase/ligase" evidence="4">
    <location>
        <begin position="42"/>
        <end position="244"/>
    </location>
</feature>
<dbReference type="SUPFAM" id="SSF56801">
    <property type="entry name" value="Acetyl-CoA synthetase-like"/>
    <property type="match status" value="1"/>
</dbReference>
<accession>A0A183CZ82</accession>
<dbReference type="Gene3D" id="3.40.50.12780">
    <property type="entry name" value="N-terminal domain of ligase-like"/>
    <property type="match status" value="1"/>
</dbReference>
<evidence type="ECO:0000313" key="6">
    <source>
        <dbReference type="Proteomes" id="UP000271098"/>
    </source>
</evidence>
<name>A0A183CZ82_9BILA</name>
<evidence type="ECO:0000256" key="1">
    <source>
        <dbReference type="ARBA" id="ARBA00022598"/>
    </source>
</evidence>
<evidence type="ECO:0000256" key="3">
    <source>
        <dbReference type="ARBA" id="ARBA00026121"/>
    </source>
</evidence>